<evidence type="ECO:0000256" key="3">
    <source>
        <dbReference type="SAM" id="SignalP"/>
    </source>
</evidence>
<evidence type="ECO:0000313" key="5">
    <source>
        <dbReference type="Proteomes" id="UP000221080"/>
    </source>
</evidence>
<gene>
    <name evidence="6" type="primary">LOC108271599</name>
</gene>
<feature type="chain" id="PRO_5012903717" evidence="3">
    <location>
        <begin position="28"/>
        <end position="228"/>
    </location>
</feature>
<dbReference type="GeneID" id="108271599"/>
<evidence type="ECO:0000256" key="1">
    <source>
        <dbReference type="ARBA" id="ARBA00004613"/>
    </source>
</evidence>
<keyword evidence="2" id="KW-0964">Secreted</keyword>
<dbReference type="AlphaFoldDB" id="A0A2D0RXS4"/>
<dbReference type="Gene3D" id="2.10.60.10">
    <property type="entry name" value="CD59"/>
    <property type="match status" value="2"/>
</dbReference>
<feature type="domain" description="UPAR/Ly6" evidence="4">
    <location>
        <begin position="32"/>
        <end position="131"/>
    </location>
</feature>
<protein>
    <submittedName>
        <fullName evidence="6">Phospholipase A2 inhibitor gamma subunit B</fullName>
    </submittedName>
</protein>
<dbReference type="InterPro" id="IPR016054">
    <property type="entry name" value="LY6_UPA_recep-like"/>
</dbReference>
<reference evidence="5" key="1">
    <citation type="journal article" date="2016" name="Nat. Commun.">
        <title>The channel catfish genome sequence provides insights into the evolution of scale formation in teleosts.</title>
        <authorList>
            <person name="Liu Z."/>
            <person name="Liu S."/>
            <person name="Yao J."/>
            <person name="Bao L."/>
            <person name="Zhang J."/>
            <person name="Li Y."/>
            <person name="Jiang C."/>
            <person name="Sun L."/>
            <person name="Wang R."/>
            <person name="Zhang Y."/>
            <person name="Zhou T."/>
            <person name="Zeng Q."/>
            <person name="Fu Q."/>
            <person name="Gao S."/>
            <person name="Li N."/>
            <person name="Koren S."/>
            <person name="Jiang Y."/>
            <person name="Zimin A."/>
            <person name="Xu P."/>
            <person name="Phillippy A.M."/>
            <person name="Geng X."/>
            <person name="Song L."/>
            <person name="Sun F."/>
            <person name="Li C."/>
            <person name="Wang X."/>
            <person name="Chen A."/>
            <person name="Jin Y."/>
            <person name="Yuan Z."/>
            <person name="Yang Y."/>
            <person name="Tan S."/>
            <person name="Peatman E."/>
            <person name="Lu J."/>
            <person name="Qin Z."/>
            <person name="Dunham R."/>
            <person name="Li Z."/>
            <person name="Sonstegard T."/>
            <person name="Feng J."/>
            <person name="Danzmann R.G."/>
            <person name="Schroeder S."/>
            <person name="Scheffler B."/>
            <person name="Duke M.V."/>
            <person name="Ballard L."/>
            <person name="Kucuktas H."/>
            <person name="Kaltenboeck L."/>
            <person name="Liu H."/>
            <person name="Armbruster J."/>
            <person name="Xie Y."/>
            <person name="Kirby M.L."/>
            <person name="Tian Y."/>
            <person name="Flanagan M.E."/>
            <person name="Mu W."/>
            <person name="Waldbieser G.C."/>
        </authorList>
    </citation>
    <scope>NUCLEOTIDE SEQUENCE [LARGE SCALE GENOMIC DNA]</scope>
    <source>
        <strain evidence="5">SDA103</strain>
    </source>
</reference>
<dbReference type="SMART" id="SM00134">
    <property type="entry name" value="LU"/>
    <property type="match status" value="2"/>
</dbReference>
<name>A0A2D0RXS4_ICTPU</name>
<evidence type="ECO:0000313" key="6">
    <source>
        <dbReference type="RefSeq" id="XP_017334760.1"/>
    </source>
</evidence>
<dbReference type="PANTHER" id="PTHR20914">
    <property type="entry name" value="LY6/PLAUR DOMAIN-CONTAINING PROTEIN 8"/>
    <property type="match status" value="1"/>
</dbReference>
<organism evidence="5 6">
    <name type="scientific">Ictalurus punctatus</name>
    <name type="common">Channel catfish</name>
    <name type="synonym">Silurus punctatus</name>
    <dbReference type="NCBI Taxonomy" id="7998"/>
    <lineage>
        <taxon>Eukaryota</taxon>
        <taxon>Metazoa</taxon>
        <taxon>Chordata</taxon>
        <taxon>Craniata</taxon>
        <taxon>Vertebrata</taxon>
        <taxon>Euteleostomi</taxon>
        <taxon>Actinopterygii</taxon>
        <taxon>Neopterygii</taxon>
        <taxon>Teleostei</taxon>
        <taxon>Ostariophysi</taxon>
        <taxon>Siluriformes</taxon>
        <taxon>Ictaluridae</taxon>
        <taxon>Ictalurus</taxon>
    </lineage>
</organism>
<feature type="domain" description="UPAR/Ly6" evidence="4">
    <location>
        <begin position="135"/>
        <end position="218"/>
    </location>
</feature>
<keyword evidence="5" id="KW-1185">Reference proteome</keyword>
<keyword evidence="3" id="KW-0732">Signal</keyword>
<dbReference type="RefSeq" id="XP_017334760.1">
    <property type="nucleotide sequence ID" value="XM_017479271.2"/>
</dbReference>
<accession>A0A2D0RXS4</accession>
<dbReference type="OrthoDB" id="8882827at2759"/>
<proteinExistence type="predicted"/>
<dbReference type="Proteomes" id="UP000221080">
    <property type="component" value="Chromosome 11"/>
</dbReference>
<dbReference type="InterPro" id="IPR050918">
    <property type="entry name" value="CNF-like_PLA2_Inhibitor"/>
</dbReference>
<reference evidence="6" key="2">
    <citation type="submission" date="2025-08" db="UniProtKB">
        <authorList>
            <consortium name="RefSeq"/>
        </authorList>
    </citation>
    <scope>IDENTIFICATION</scope>
    <source>
        <tissue evidence="6">Blood</tissue>
    </source>
</reference>
<feature type="signal peptide" evidence="3">
    <location>
        <begin position="1"/>
        <end position="27"/>
    </location>
</feature>
<dbReference type="PANTHER" id="PTHR20914:SF9">
    <property type="entry name" value="COILED, ISOFORM A"/>
    <property type="match status" value="1"/>
</dbReference>
<sequence length="228" mass="24518">MTQGFNHHLSVKMKLLLVFYFSSSLFCSVTMLECLNCIVDSGSCSTTCSQQCPPSNLCAALIYNYSIPGLNVTVIGEIRGCLPQAACNQANPSVLETTYSANVGVANGFLSISCCESENCNRIIIPKLDNKPNGLQCLSCKRLTDTECISSISCVGSQDHCMTGTVLDLANLTIKGCASKSFCDAHFQNSTLGDVHCCSGNLCNKSEAWNRQDVVLLLMILTATKLIQ</sequence>
<dbReference type="GO" id="GO:0019834">
    <property type="term" value="F:phospholipase A2 inhibitor activity"/>
    <property type="evidence" value="ECO:0007669"/>
    <property type="project" value="UniProtKB-KW"/>
</dbReference>
<dbReference type="KEGG" id="ipu:108271599"/>
<dbReference type="Pfam" id="PF00021">
    <property type="entry name" value="UPAR_LY6"/>
    <property type="match status" value="2"/>
</dbReference>
<evidence type="ECO:0000256" key="2">
    <source>
        <dbReference type="ARBA" id="ARBA00022525"/>
    </source>
</evidence>
<dbReference type="InterPro" id="IPR045860">
    <property type="entry name" value="Snake_toxin-like_sf"/>
</dbReference>
<comment type="subcellular location">
    <subcellularLocation>
        <location evidence="1">Secreted</location>
    </subcellularLocation>
</comment>
<evidence type="ECO:0000259" key="4">
    <source>
        <dbReference type="SMART" id="SM00134"/>
    </source>
</evidence>
<keyword evidence="6" id="KW-0593">Phospholipase A2 inhibitor</keyword>
<dbReference type="SUPFAM" id="SSF57302">
    <property type="entry name" value="Snake toxin-like"/>
    <property type="match status" value="2"/>
</dbReference>
<dbReference type="GO" id="GO:0005576">
    <property type="term" value="C:extracellular region"/>
    <property type="evidence" value="ECO:0007669"/>
    <property type="project" value="UniProtKB-SubCell"/>
</dbReference>